<evidence type="ECO:0000256" key="1">
    <source>
        <dbReference type="ARBA" id="ARBA00004613"/>
    </source>
</evidence>
<organism evidence="5 6">
    <name type="scientific">Photinus pyralis</name>
    <name type="common">Common eastern firefly</name>
    <name type="synonym">Lampyris pyralis</name>
    <dbReference type="NCBI Taxonomy" id="7054"/>
    <lineage>
        <taxon>Eukaryota</taxon>
        <taxon>Metazoa</taxon>
        <taxon>Ecdysozoa</taxon>
        <taxon>Arthropoda</taxon>
        <taxon>Hexapoda</taxon>
        <taxon>Insecta</taxon>
        <taxon>Pterygota</taxon>
        <taxon>Neoptera</taxon>
        <taxon>Endopterygota</taxon>
        <taxon>Coleoptera</taxon>
        <taxon>Polyphaga</taxon>
        <taxon>Elateriformia</taxon>
        <taxon>Elateroidea</taxon>
        <taxon>Lampyridae</taxon>
        <taxon>Lampyrinae</taxon>
        <taxon>Photinus</taxon>
    </lineage>
</organism>
<comment type="caution">
    <text evidence="5">The sequence shown here is derived from an EMBL/GenBank/DDBJ whole genome shotgun (WGS) entry which is preliminary data.</text>
</comment>
<sequence>MKVPCAVVLTFTLLSSVLGWIGKETVEIDPEYCQSSDPSVGKLKVGVSRLAGRCVKATCTPGLIIYEGCNATGPPPCRFGKEDLSKEHPHCCPQAICS</sequence>
<dbReference type="GO" id="GO:0005576">
    <property type="term" value="C:extracellular region"/>
    <property type="evidence" value="ECO:0007669"/>
    <property type="project" value="UniProtKB-SubCell"/>
</dbReference>
<dbReference type="EMBL" id="VVIM01000008">
    <property type="protein sequence ID" value="KAB0794966.1"/>
    <property type="molecule type" value="Genomic_DNA"/>
</dbReference>
<feature type="chain" id="PRO_5024411455" description="Single domain-containing protein" evidence="3">
    <location>
        <begin position="20"/>
        <end position="98"/>
    </location>
</feature>
<reference evidence="5 6" key="1">
    <citation type="journal article" date="2018" name="Elife">
        <title>Firefly genomes illuminate parallel origins of bioluminescence in beetles.</title>
        <authorList>
            <person name="Fallon T.R."/>
            <person name="Lower S.E."/>
            <person name="Chang C.H."/>
            <person name="Bessho-Uehara M."/>
            <person name="Martin G.J."/>
            <person name="Bewick A.J."/>
            <person name="Behringer M."/>
            <person name="Debat H.J."/>
            <person name="Wong I."/>
            <person name="Day J.C."/>
            <person name="Suvorov A."/>
            <person name="Silva C.J."/>
            <person name="Stanger-Hall K.F."/>
            <person name="Hall D.W."/>
            <person name="Schmitz R.J."/>
            <person name="Nelson D.R."/>
            <person name="Lewis S.M."/>
            <person name="Shigenobu S."/>
            <person name="Bybee S.M."/>
            <person name="Larracuente A.M."/>
            <person name="Oba Y."/>
            <person name="Weng J.K."/>
        </authorList>
    </citation>
    <scope>NUCLEOTIDE SEQUENCE [LARGE SCALE GENOMIC DNA]</scope>
    <source>
        <strain evidence="5">1611_PpyrPB1</strain>
        <tissue evidence="5">Whole body</tissue>
    </source>
</reference>
<protein>
    <recommendedName>
        <fullName evidence="4">Single domain-containing protein</fullName>
    </recommendedName>
</protein>
<dbReference type="SMART" id="SM01318">
    <property type="entry name" value="SVWC"/>
    <property type="match status" value="1"/>
</dbReference>
<evidence type="ECO:0000313" key="6">
    <source>
        <dbReference type="Proteomes" id="UP000327044"/>
    </source>
</evidence>
<evidence type="ECO:0000313" key="5">
    <source>
        <dbReference type="EMBL" id="KAB0794966.1"/>
    </source>
</evidence>
<dbReference type="Pfam" id="PF15430">
    <property type="entry name" value="SVWC"/>
    <property type="match status" value="1"/>
</dbReference>
<dbReference type="Proteomes" id="UP000327044">
    <property type="component" value="Unassembled WGS sequence"/>
</dbReference>
<dbReference type="InterPro" id="IPR029277">
    <property type="entry name" value="SVWC_dom"/>
</dbReference>
<evidence type="ECO:0000256" key="3">
    <source>
        <dbReference type="SAM" id="SignalP"/>
    </source>
</evidence>
<gene>
    <name evidence="5" type="ORF">PPYR_11805</name>
</gene>
<accession>A0A5N4ACC9</accession>
<feature type="signal peptide" evidence="3">
    <location>
        <begin position="1"/>
        <end position="19"/>
    </location>
</feature>
<feature type="domain" description="Single" evidence="4">
    <location>
        <begin position="33"/>
        <end position="97"/>
    </location>
</feature>
<proteinExistence type="predicted"/>
<dbReference type="InParanoid" id="A0A5N4ACC9"/>
<dbReference type="FunCoup" id="A0A5N4ACC9">
    <property type="interactions" value="61"/>
</dbReference>
<dbReference type="AlphaFoldDB" id="A0A5N4ACC9"/>
<comment type="subcellular location">
    <subcellularLocation>
        <location evidence="1">Secreted</location>
    </subcellularLocation>
</comment>
<evidence type="ECO:0000256" key="2">
    <source>
        <dbReference type="ARBA" id="ARBA00022525"/>
    </source>
</evidence>
<keyword evidence="2" id="KW-0964">Secreted</keyword>
<name>A0A5N4ACC9_PHOPY</name>
<keyword evidence="6" id="KW-1185">Reference proteome</keyword>
<keyword evidence="3" id="KW-0732">Signal</keyword>
<evidence type="ECO:0000259" key="4">
    <source>
        <dbReference type="SMART" id="SM01318"/>
    </source>
</evidence>